<keyword evidence="2" id="KW-1185">Reference proteome</keyword>
<protein>
    <recommendedName>
        <fullName evidence="3">HTH psq-type domain-containing protein</fullName>
    </recommendedName>
</protein>
<proteinExistence type="predicted"/>
<dbReference type="AlphaFoldDB" id="A0A6A5S8T8"/>
<reference evidence="1" key="1">
    <citation type="journal article" date="2020" name="Stud. Mycol.">
        <title>101 Dothideomycetes genomes: a test case for predicting lifestyles and emergence of pathogens.</title>
        <authorList>
            <person name="Haridas S."/>
            <person name="Albert R."/>
            <person name="Binder M."/>
            <person name="Bloem J."/>
            <person name="Labutti K."/>
            <person name="Salamov A."/>
            <person name="Andreopoulos B."/>
            <person name="Baker S."/>
            <person name="Barry K."/>
            <person name="Bills G."/>
            <person name="Bluhm B."/>
            <person name="Cannon C."/>
            <person name="Castanera R."/>
            <person name="Culley D."/>
            <person name="Daum C."/>
            <person name="Ezra D."/>
            <person name="Gonzalez J."/>
            <person name="Henrissat B."/>
            <person name="Kuo A."/>
            <person name="Liang C."/>
            <person name="Lipzen A."/>
            <person name="Lutzoni F."/>
            <person name="Magnuson J."/>
            <person name="Mondo S."/>
            <person name="Nolan M."/>
            <person name="Ohm R."/>
            <person name="Pangilinan J."/>
            <person name="Park H.-J."/>
            <person name="Ramirez L."/>
            <person name="Alfaro M."/>
            <person name="Sun H."/>
            <person name="Tritt A."/>
            <person name="Yoshinaga Y."/>
            <person name="Zwiers L.-H."/>
            <person name="Turgeon B."/>
            <person name="Goodwin S."/>
            <person name="Spatafora J."/>
            <person name="Crous P."/>
            <person name="Grigoriev I."/>
        </authorList>
    </citation>
    <scope>NUCLEOTIDE SEQUENCE</scope>
    <source>
        <strain evidence="1">CBS 161.51</strain>
    </source>
</reference>
<dbReference type="EMBL" id="ML976157">
    <property type="protein sequence ID" value="KAF1937025.1"/>
    <property type="molecule type" value="Genomic_DNA"/>
</dbReference>
<name>A0A6A5S8T8_9PLEO</name>
<evidence type="ECO:0000313" key="1">
    <source>
        <dbReference type="EMBL" id="KAF1937025.1"/>
    </source>
</evidence>
<evidence type="ECO:0000313" key="2">
    <source>
        <dbReference type="Proteomes" id="UP000800038"/>
    </source>
</evidence>
<gene>
    <name evidence="1" type="ORF">EJ02DRAFT_68313</name>
</gene>
<evidence type="ECO:0008006" key="3">
    <source>
        <dbReference type="Google" id="ProtNLM"/>
    </source>
</evidence>
<accession>A0A6A5S8T8</accession>
<dbReference type="OrthoDB" id="3942738at2759"/>
<dbReference type="Proteomes" id="UP000800038">
    <property type="component" value="Unassembled WGS sequence"/>
</dbReference>
<organism evidence="1 2">
    <name type="scientific">Clathrospora elynae</name>
    <dbReference type="NCBI Taxonomy" id="706981"/>
    <lineage>
        <taxon>Eukaryota</taxon>
        <taxon>Fungi</taxon>
        <taxon>Dikarya</taxon>
        <taxon>Ascomycota</taxon>
        <taxon>Pezizomycotina</taxon>
        <taxon>Dothideomycetes</taxon>
        <taxon>Pleosporomycetidae</taxon>
        <taxon>Pleosporales</taxon>
        <taxon>Diademaceae</taxon>
        <taxon>Clathrospora</taxon>
    </lineage>
</organism>
<sequence>MQPIQAAIEEMEAHGEEEQLSCTEVAEKHNVSRYTLARRCKGIQASVQAKAINQQRLNPQQEQDHKLP</sequence>